<organism evidence="2 3">
    <name type="scientific">Aeromicrobium alkaliterrae</name>
    <dbReference type="NCBI Taxonomy" id="302168"/>
    <lineage>
        <taxon>Bacteria</taxon>
        <taxon>Bacillati</taxon>
        <taxon>Actinomycetota</taxon>
        <taxon>Actinomycetes</taxon>
        <taxon>Propionibacteriales</taxon>
        <taxon>Nocardioidaceae</taxon>
        <taxon>Aeromicrobium</taxon>
    </lineage>
</organism>
<protein>
    <submittedName>
        <fullName evidence="2">Uncharacterized protein</fullName>
    </submittedName>
</protein>
<dbReference type="RefSeq" id="WP_344198677.1">
    <property type="nucleotide sequence ID" value="NZ_BAAAME010000002.1"/>
</dbReference>
<name>A0ABP4VR12_9ACTN</name>
<feature type="region of interest" description="Disordered" evidence="1">
    <location>
        <begin position="28"/>
        <end position="49"/>
    </location>
</feature>
<sequence>MILLVTLLFLSFLVLLEVVLLLVRGDGLGHRTPPRSHAPDAFEPGHRVR</sequence>
<keyword evidence="3" id="KW-1185">Reference proteome</keyword>
<evidence type="ECO:0000313" key="3">
    <source>
        <dbReference type="Proteomes" id="UP001501057"/>
    </source>
</evidence>
<comment type="caution">
    <text evidence="2">The sequence shown here is derived from an EMBL/GenBank/DDBJ whole genome shotgun (WGS) entry which is preliminary data.</text>
</comment>
<gene>
    <name evidence="2" type="ORF">GCM10009710_11500</name>
</gene>
<accession>A0ABP4VR12</accession>
<reference evidence="3" key="1">
    <citation type="journal article" date="2019" name="Int. J. Syst. Evol. Microbiol.">
        <title>The Global Catalogue of Microorganisms (GCM) 10K type strain sequencing project: providing services to taxonomists for standard genome sequencing and annotation.</title>
        <authorList>
            <consortium name="The Broad Institute Genomics Platform"/>
            <consortium name="The Broad Institute Genome Sequencing Center for Infectious Disease"/>
            <person name="Wu L."/>
            <person name="Ma J."/>
        </authorList>
    </citation>
    <scope>NUCLEOTIDE SEQUENCE [LARGE SCALE GENOMIC DNA]</scope>
    <source>
        <strain evidence="3">JCM 13518</strain>
    </source>
</reference>
<dbReference type="EMBL" id="BAAAME010000002">
    <property type="protein sequence ID" value="GAA1732449.1"/>
    <property type="molecule type" value="Genomic_DNA"/>
</dbReference>
<evidence type="ECO:0000313" key="2">
    <source>
        <dbReference type="EMBL" id="GAA1732449.1"/>
    </source>
</evidence>
<evidence type="ECO:0000256" key="1">
    <source>
        <dbReference type="SAM" id="MobiDB-lite"/>
    </source>
</evidence>
<proteinExistence type="predicted"/>
<dbReference type="Proteomes" id="UP001501057">
    <property type="component" value="Unassembled WGS sequence"/>
</dbReference>
<feature type="compositionally biased region" description="Basic and acidic residues" evidence="1">
    <location>
        <begin position="37"/>
        <end position="49"/>
    </location>
</feature>